<dbReference type="AlphaFoldDB" id="F6T218"/>
<dbReference type="OrthoDB" id="6363454at2759"/>
<dbReference type="GO" id="GO:0005576">
    <property type="term" value="C:extracellular region"/>
    <property type="evidence" value="ECO:0007669"/>
    <property type="project" value="InterPro"/>
</dbReference>
<dbReference type="Reactome" id="R-XTR-381426">
    <property type="pathway name" value="Regulation of Insulin-like Growth Factor (IGF) transport and uptake by Insulin-like Growth Factor Binding Proteins (IGFBPs)"/>
</dbReference>
<feature type="transmembrane region" description="Helical" evidence="3">
    <location>
        <begin position="229"/>
        <end position="250"/>
    </location>
</feature>
<name>F6T218_XENTR</name>
<dbReference type="OMA" id="WEERTHF"/>
<dbReference type="PANTHER" id="PTHR14096">
    <property type="entry name" value="APOLIPOPROTEIN L"/>
    <property type="match status" value="1"/>
</dbReference>
<dbReference type="GO" id="GO:0006869">
    <property type="term" value="P:lipid transport"/>
    <property type="evidence" value="ECO:0007669"/>
    <property type="project" value="InterPro"/>
</dbReference>
<reference evidence="4" key="2">
    <citation type="submission" date="2011-06" db="UniProtKB">
        <authorList>
            <consortium name="Ensembl"/>
        </authorList>
    </citation>
    <scope>IDENTIFICATION</scope>
</reference>
<evidence type="ECO:0000256" key="1">
    <source>
        <dbReference type="ARBA" id="ARBA00010090"/>
    </source>
</evidence>
<evidence type="ECO:0000313" key="6">
    <source>
        <dbReference type="RefSeq" id="XP_004918311.1"/>
    </source>
</evidence>
<sequence>MSEEQSLLDLSHFMEGEMEPFPEKYCNLSENVKLQCKDLEEKLKTFVKELGEVQETLPKSVEECVKELRSIADGIDTFHKNATIASVVGSSFGIAGGITTIVGLALAPVTFGASLIVTLVGVGVATAGGITGAASSIADTANIRIKGKRVEEIIQIVQSDIAHLEKLLKSINTHIEDMKRLMGVKDADIARVSVRGVFAAVEITRLAQLASISTTAARAAQIAAQGAKAAIAVSGVLAALFIFVDIAFVAKGAKDLKDGAKAEQAKKIRDVADELETEFEKLQAAALEVQNGFSFVYYNKGSLALM</sequence>
<evidence type="ECO:0000256" key="2">
    <source>
        <dbReference type="SAM" id="Coils"/>
    </source>
</evidence>
<dbReference type="Xenbase" id="XB-GENE-29084547">
    <property type="gene designation" value="LOC101730424"/>
</dbReference>
<comment type="similarity">
    <text evidence="1">Belongs to the apolipoprotein L family.</text>
</comment>
<dbReference type="GO" id="GO:0008289">
    <property type="term" value="F:lipid binding"/>
    <property type="evidence" value="ECO:0000318"/>
    <property type="project" value="GO_Central"/>
</dbReference>
<dbReference type="RefSeq" id="XP_004918311.1">
    <property type="nucleotide sequence ID" value="XM_004918254.2"/>
</dbReference>
<dbReference type="Reactome" id="R-XTR-8957275">
    <property type="pathway name" value="Post-translational protein phosphorylation"/>
</dbReference>
<dbReference type="eggNOG" id="ENOG502QPNS">
    <property type="taxonomic scope" value="Eukaryota"/>
</dbReference>
<dbReference type="KEGG" id="xtr:101730424"/>
<dbReference type="PANTHER" id="PTHR14096:SF65">
    <property type="entry name" value="APOLIPOPROTEIN L3-LIKE"/>
    <property type="match status" value="1"/>
</dbReference>
<feature type="coiled-coil region" evidence="2">
    <location>
        <begin position="265"/>
        <end position="292"/>
    </location>
</feature>
<dbReference type="STRING" id="8364.ENSXETP00000025832"/>
<evidence type="ECO:0000313" key="7">
    <source>
        <dbReference type="Xenbase" id="XB-GENE-29084547"/>
    </source>
</evidence>
<evidence type="ECO:0000313" key="4">
    <source>
        <dbReference type="Ensembl" id="ENSXETP00000025832"/>
    </source>
</evidence>
<proteinExistence type="inferred from homology"/>
<keyword evidence="3" id="KW-1133">Transmembrane helix</keyword>
<keyword evidence="5" id="KW-1185">Reference proteome</keyword>
<dbReference type="HOGENOM" id="CLU_046288_3_0_1"/>
<evidence type="ECO:0000256" key="3">
    <source>
        <dbReference type="SAM" id="Phobius"/>
    </source>
</evidence>
<reference evidence="6" key="3">
    <citation type="submission" date="2025-04" db="UniProtKB">
        <authorList>
            <consortium name="RefSeq"/>
        </authorList>
    </citation>
    <scope>IDENTIFICATION</scope>
    <source>
        <strain evidence="6">Nigerian</strain>
        <tissue evidence="6">Liver and blood</tissue>
    </source>
</reference>
<dbReference type="GeneID" id="101730424"/>
<accession>F6T218</accession>
<dbReference type="Ensembl" id="ENSXETT00000025832">
    <property type="protein sequence ID" value="ENSXETP00000025832"/>
    <property type="gene ID" value="ENSXETG00000011813"/>
</dbReference>
<keyword evidence="3" id="KW-0472">Membrane</keyword>
<reference evidence="4" key="1">
    <citation type="journal article" date="2010" name="Science">
        <title>The genome of the Western clawed frog Xenopus tropicalis.</title>
        <authorList>
            <person name="Hellsten U."/>
            <person name="Harland R.M."/>
            <person name="Gilchrist M.J."/>
            <person name="Hendrix D."/>
            <person name="Jurka J."/>
            <person name="Kapitonov V."/>
            <person name="Ovcharenko I."/>
            <person name="Putnam N.H."/>
            <person name="Shu S."/>
            <person name="Taher L."/>
            <person name="Blitz I.L."/>
            <person name="Blumberg B."/>
            <person name="Dichmann D.S."/>
            <person name="Dubchak I."/>
            <person name="Amaya E."/>
            <person name="Detter J.C."/>
            <person name="Fletcher R."/>
            <person name="Gerhard D.S."/>
            <person name="Goodstein D."/>
            <person name="Graves T."/>
            <person name="Grigoriev I.V."/>
            <person name="Grimwood J."/>
            <person name="Kawashima T."/>
            <person name="Lindquist E."/>
            <person name="Lucas S.M."/>
            <person name="Mead P.E."/>
            <person name="Mitros T."/>
            <person name="Ogino H."/>
            <person name="Ohta Y."/>
            <person name="Poliakov A.V."/>
            <person name="Pollet N."/>
            <person name="Robert J."/>
            <person name="Salamov A."/>
            <person name="Sater A.K."/>
            <person name="Schmutz J."/>
            <person name="Terry A."/>
            <person name="Vize P.D."/>
            <person name="Warren W.C."/>
            <person name="Wells D."/>
            <person name="Wills A."/>
            <person name="Wilson R.K."/>
            <person name="Zimmerman L.B."/>
            <person name="Zorn A.M."/>
            <person name="Grainger R."/>
            <person name="Grammer T."/>
            <person name="Khokha M.K."/>
            <person name="Richardson P.M."/>
            <person name="Rokhsar D.S."/>
        </authorList>
    </citation>
    <scope>NUCLEOTIDE SEQUENCE [LARGE SCALE GENOMIC DNA]</scope>
    <source>
        <strain evidence="4">Nigerian</strain>
    </source>
</reference>
<dbReference type="AGR" id="Xenbase:XB-GENE-29084547"/>
<organism evidence="4">
    <name type="scientific">Xenopus tropicalis</name>
    <name type="common">Western clawed frog</name>
    <name type="synonym">Silurana tropicalis</name>
    <dbReference type="NCBI Taxonomy" id="8364"/>
    <lineage>
        <taxon>Eukaryota</taxon>
        <taxon>Metazoa</taxon>
        <taxon>Chordata</taxon>
        <taxon>Craniata</taxon>
        <taxon>Vertebrata</taxon>
        <taxon>Euteleostomi</taxon>
        <taxon>Amphibia</taxon>
        <taxon>Batrachia</taxon>
        <taxon>Anura</taxon>
        <taxon>Pipoidea</taxon>
        <taxon>Pipidae</taxon>
        <taxon>Xenopodinae</taxon>
        <taxon>Xenopus</taxon>
        <taxon>Silurana</taxon>
    </lineage>
</organism>
<dbReference type="Proteomes" id="UP000008143">
    <property type="component" value="Chromosome 5"/>
</dbReference>
<protein>
    <submittedName>
        <fullName evidence="4 6">Apolipoprotein L6</fullName>
    </submittedName>
</protein>
<gene>
    <name evidence="4 6 7" type="primary">LOC101730424</name>
</gene>
<keyword evidence="2" id="KW-0175">Coiled coil</keyword>
<dbReference type="GO" id="GO:0042157">
    <property type="term" value="P:lipoprotein metabolic process"/>
    <property type="evidence" value="ECO:0007669"/>
    <property type="project" value="InterPro"/>
</dbReference>
<dbReference type="Pfam" id="PF05461">
    <property type="entry name" value="ApoL"/>
    <property type="match status" value="1"/>
</dbReference>
<dbReference type="InterPro" id="IPR008405">
    <property type="entry name" value="ApoL"/>
</dbReference>
<keyword evidence="3" id="KW-0812">Transmembrane</keyword>
<dbReference type="Gene3D" id="1.20.1170.10">
    <property type="match status" value="1"/>
</dbReference>
<feature type="coiled-coil region" evidence="2">
    <location>
        <begin position="29"/>
        <end position="56"/>
    </location>
</feature>
<dbReference type="GeneTree" id="ENSGT01030000234599"/>
<evidence type="ECO:0000313" key="5">
    <source>
        <dbReference type="Proteomes" id="UP000008143"/>
    </source>
</evidence>